<dbReference type="Pfam" id="PF07499">
    <property type="entry name" value="RuvA_C"/>
    <property type="match status" value="1"/>
</dbReference>
<accession>A0A9D0YVR2</accession>
<dbReference type="InterPro" id="IPR003583">
    <property type="entry name" value="Hlx-hairpin-Hlx_DNA-bd_motif"/>
</dbReference>
<feature type="domain" description="Helix-hairpin-helix DNA-binding motif class 1" evidence="7">
    <location>
        <begin position="73"/>
        <end position="92"/>
    </location>
</feature>
<dbReference type="InterPro" id="IPR012340">
    <property type="entry name" value="NA-bd_OB-fold"/>
</dbReference>
<dbReference type="GO" id="GO:0005524">
    <property type="term" value="F:ATP binding"/>
    <property type="evidence" value="ECO:0007669"/>
    <property type="project" value="InterPro"/>
</dbReference>
<dbReference type="InterPro" id="IPR011114">
    <property type="entry name" value="RuvA_C"/>
</dbReference>
<reference evidence="8" key="1">
    <citation type="submission" date="2020-10" db="EMBL/GenBank/DDBJ databases">
        <authorList>
            <person name="Gilroy R."/>
        </authorList>
    </citation>
    <scope>NUCLEOTIDE SEQUENCE</scope>
    <source>
        <strain evidence="8">ChiHile30-977</strain>
    </source>
</reference>
<comment type="caution">
    <text evidence="6">Lacks conserved residue(s) required for the propagation of feature annotation.</text>
</comment>
<keyword evidence="2 6" id="KW-0227">DNA damage</keyword>
<dbReference type="GO" id="GO:0048476">
    <property type="term" value="C:Holliday junction resolvase complex"/>
    <property type="evidence" value="ECO:0007669"/>
    <property type="project" value="UniProtKB-UniRule"/>
</dbReference>
<evidence type="ECO:0000256" key="2">
    <source>
        <dbReference type="ARBA" id="ARBA00022763"/>
    </source>
</evidence>
<evidence type="ECO:0000256" key="6">
    <source>
        <dbReference type="HAMAP-Rule" id="MF_00031"/>
    </source>
</evidence>
<dbReference type="GO" id="GO:0005737">
    <property type="term" value="C:cytoplasm"/>
    <property type="evidence" value="ECO:0007669"/>
    <property type="project" value="UniProtKB-SubCell"/>
</dbReference>
<dbReference type="SUPFAM" id="SSF50249">
    <property type="entry name" value="Nucleic acid-binding proteins"/>
    <property type="match status" value="1"/>
</dbReference>
<organism evidence="8 9">
    <name type="scientific">Candidatus Avichristensenella intestinipullorum</name>
    <dbReference type="NCBI Taxonomy" id="2840693"/>
    <lineage>
        <taxon>Bacteria</taxon>
        <taxon>Bacillati</taxon>
        <taxon>Bacillota</taxon>
        <taxon>Clostridia</taxon>
        <taxon>Candidatus Avichristensenella</taxon>
    </lineage>
</organism>
<comment type="similarity">
    <text evidence="6">Belongs to the RuvA family.</text>
</comment>
<comment type="domain">
    <text evidence="6">Has three domains with a flexible linker between the domains II and III and assumes an 'L' shape. Domain III is highly mobile and contacts RuvB.</text>
</comment>
<comment type="function">
    <text evidence="6">The RuvA-RuvB-RuvC complex processes Holliday junction (HJ) DNA during genetic recombination and DNA repair, while the RuvA-RuvB complex plays an important role in the rescue of blocked DNA replication forks via replication fork reversal (RFR). RuvA specifically binds to HJ cruciform DNA, conferring on it an open structure. The RuvB hexamer acts as an ATP-dependent pump, pulling dsDNA into and through the RuvAB complex. HJ branch migration allows RuvC to scan DNA until it finds its consensus sequence, where it cleaves and resolves the cruciform DNA.</text>
</comment>
<dbReference type="GO" id="GO:0009378">
    <property type="term" value="F:four-way junction helicase activity"/>
    <property type="evidence" value="ECO:0007669"/>
    <property type="project" value="InterPro"/>
</dbReference>
<dbReference type="SUPFAM" id="SSF46929">
    <property type="entry name" value="DNA helicase RuvA subunit, C-terminal domain"/>
    <property type="match status" value="1"/>
</dbReference>
<dbReference type="Pfam" id="PF01330">
    <property type="entry name" value="RuvA_N"/>
    <property type="match status" value="1"/>
</dbReference>
<dbReference type="GO" id="GO:0006310">
    <property type="term" value="P:DNA recombination"/>
    <property type="evidence" value="ECO:0007669"/>
    <property type="project" value="UniProtKB-UniRule"/>
</dbReference>
<dbReference type="InterPro" id="IPR010994">
    <property type="entry name" value="RuvA_2-like"/>
</dbReference>
<reference evidence="8" key="2">
    <citation type="journal article" date="2021" name="PeerJ">
        <title>Extensive microbial diversity within the chicken gut microbiome revealed by metagenomics and culture.</title>
        <authorList>
            <person name="Gilroy R."/>
            <person name="Ravi A."/>
            <person name="Getino M."/>
            <person name="Pursley I."/>
            <person name="Horton D.L."/>
            <person name="Alikhan N.F."/>
            <person name="Baker D."/>
            <person name="Gharbi K."/>
            <person name="Hall N."/>
            <person name="Watson M."/>
            <person name="Adriaenssens E.M."/>
            <person name="Foster-Nyarko E."/>
            <person name="Jarju S."/>
            <person name="Secka A."/>
            <person name="Antonio M."/>
            <person name="Oren A."/>
            <person name="Chaudhuri R.R."/>
            <person name="La Ragione R."/>
            <person name="Hildebrand F."/>
            <person name="Pallen M.J."/>
        </authorList>
    </citation>
    <scope>NUCLEOTIDE SEQUENCE</scope>
    <source>
        <strain evidence="8">ChiHile30-977</strain>
    </source>
</reference>
<evidence type="ECO:0000259" key="7">
    <source>
        <dbReference type="SMART" id="SM00278"/>
    </source>
</evidence>
<evidence type="ECO:0000256" key="3">
    <source>
        <dbReference type="ARBA" id="ARBA00023125"/>
    </source>
</evidence>
<dbReference type="NCBIfam" id="TIGR00084">
    <property type="entry name" value="ruvA"/>
    <property type="match status" value="1"/>
</dbReference>
<sequence>MFAHIEGRVAEKRAGELVIDAGGVGFLLACSHATVAAAPAMGERFRVYTHLSVREDGMELFGFSTREEREMFRRLCAVSGVGPRTALGILSTLSLRELSLALLTGDANAIARAPNVGKKTAQRLILELKDKVEQADVEEGVGPAILPANASAAQEAVQALMALGYSNLEANRAVSAVRDRADQADALVLLALKGLGG</sequence>
<keyword evidence="1 6" id="KW-0963">Cytoplasm</keyword>
<comment type="subunit">
    <text evidence="6">Homotetramer. Forms an RuvA(8)-RuvB(12)-Holliday junction (HJ) complex. HJ DNA is sandwiched between 2 RuvA tetramers; dsDNA enters through RuvA and exits via RuvB. An RuvB hexamer assembles on each DNA strand where it exits the tetramer. Each RuvB hexamer is contacted by two RuvA subunits (via domain III) on 2 adjacent RuvB subunits; this complex drives branch migration. In the full resolvosome a probable DNA-RuvA(4)-RuvB(12)-RuvC(2) complex forms which resolves the HJ.</text>
</comment>
<keyword evidence="5 6" id="KW-0234">DNA repair</keyword>
<name>A0A9D0YVR2_9FIRM</name>
<dbReference type="InterPro" id="IPR000085">
    <property type="entry name" value="RuvA"/>
</dbReference>
<dbReference type="Gene3D" id="2.40.50.140">
    <property type="entry name" value="Nucleic acid-binding proteins"/>
    <property type="match status" value="1"/>
</dbReference>
<feature type="region of interest" description="Domain III" evidence="6">
    <location>
        <begin position="148"/>
        <end position="197"/>
    </location>
</feature>
<feature type="region of interest" description="Domain I" evidence="6">
    <location>
        <begin position="1"/>
        <end position="64"/>
    </location>
</feature>
<dbReference type="SUPFAM" id="SSF47781">
    <property type="entry name" value="RuvA domain 2-like"/>
    <property type="match status" value="1"/>
</dbReference>
<dbReference type="SMART" id="SM00278">
    <property type="entry name" value="HhH1"/>
    <property type="match status" value="2"/>
</dbReference>
<evidence type="ECO:0000256" key="4">
    <source>
        <dbReference type="ARBA" id="ARBA00023172"/>
    </source>
</evidence>
<keyword evidence="4 6" id="KW-0233">DNA recombination</keyword>
<dbReference type="GO" id="GO:0009379">
    <property type="term" value="C:Holliday junction helicase complex"/>
    <property type="evidence" value="ECO:0007669"/>
    <property type="project" value="InterPro"/>
</dbReference>
<comment type="caution">
    <text evidence="8">The sequence shown here is derived from an EMBL/GenBank/DDBJ whole genome shotgun (WGS) entry which is preliminary data.</text>
</comment>
<dbReference type="CDD" id="cd14332">
    <property type="entry name" value="UBA_RuvA_C"/>
    <property type="match status" value="1"/>
</dbReference>
<keyword evidence="3 6" id="KW-0238">DNA-binding</keyword>
<evidence type="ECO:0000256" key="5">
    <source>
        <dbReference type="ARBA" id="ARBA00023204"/>
    </source>
</evidence>
<dbReference type="Proteomes" id="UP000886819">
    <property type="component" value="Unassembled WGS sequence"/>
</dbReference>
<evidence type="ECO:0000313" key="8">
    <source>
        <dbReference type="EMBL" id="HIQ62604.1"/>
    </source>
</evidence>
<dbReference type="AlphaFoldDB" id="A0A9D0YVR2"/>
<dbReference type="InterPro" id="IPR036267">
    <property type="entry name" value="RuvA_C_sf"/>
</dbReference>
<proteinExistence type="inferred from homology"/>
<evidence type="ECO:0000256" key="1">
    <source>
        <dbReference type="ARBA" id="ARBA00022490"/>
    </source>
</evidence>
<protein>
    <recommendedName>
        <fullName evidence="6">Holliday junction branch migration complex subunit RuvA</fullName>
    </recommendedName>
</protein>
<comment type="subcellular location">
    <subcellularLocation>
        <location evidence="6">Cytoplasm</location>
    </subcellularLocation>
</comment>
<feature type="domain" description="Helix-hairpin-helix DNA-binding motif class 1" evidence="7">
    <location>
        <begin position="108"/>
        <end position="127"/>
    </location>
</feature>
<dbReference type="Pfam" id="PF14520">
    <property type="entry name" value="HHH_5"/>
    <property type="match status" value="1"/>
</dbReference>
<evidence type="ECO:0000313" key="9">
    <source>
        <dbReference type="Proteomes" id="UP000886819"/>
    </source>
</evidence>
<dbReference type="HAMAP" id="MF_00031">
    <property type="entry name" value="DNA_HJ_migration_RuvA"/>
    <property type="match status" value="1"/>
</dbReference>
<dbReference type="GO" id="GO:0000400">
    <property type="term" value="F:four-way junction DNA binding"/>
    <property type="evidence" value="ECO:0007669"/>
    <property type="project" value="UniProtKB-UniRule"/>
</dbReference>
<dbReference type="Gene3D" id="1.10.8.10">
    <property type="entry name" value="DNA helicase RuvA subunit, C-terminal domain"/>
    <property type="match status" value="1"/>
</dbReference>
<dbReference type="InterPro" id="IPR013849">
    <property type="entry name" value="DNA_helicase_Holl-junc_RuvA_I"/>
</dbReference>
<dbReference type="EMBL" id="DVFI01000045">
    <property type="protein sequence ID" value="HIQ62604.1"/>
    <property type="molecule type" value="Genomic_DNA"/>
</dbReference>
<gene>
    <name evidence="6 8" type="primary">ruvA</name>
    <name evidence="8" type="ORF">IAA66_03335</name>
</gene>
<dbReference type="GO" id="GO:0006281">
    <property type="term" value="P:DNA repair"/>
    <property type="evidence" value="ECO:0007669"/>
    <property type="project" value="UniProtKB-UniRule"/>
</dbReference>
<dbReference type="Gene3D" id="1.10.150.20">
    <property type="entry name" value="5' to 3' exonuclease, C-terminal subdomain"/>
    <property type="match status" value="1"/>
</dbReference>